<dbReference type="OMA" id="IPYFPGE"/>
<dbReference type="GeneID" id="17323307"/>
<protein>
    <recommendedName>
        <fullName evidence="4">Orn/DAP/Arg decarboxylase 2 N-terminal domain-containing protein</fullName>
    </recommendedName>
</protein>
<dbReference type="PROSITE" id="PS00879">
    <property type="entry name" value="ODR_DC_2_2"/>
    <property type="match status" value="1"/>
</dbReference>
<proteinExistence type="predicted"/>
<reference evidence="6" key="1">
    <citation type="journal article" date="2013" name="Proc. Natl. Acad. Sci. U.S.A.">
        <title>Genome structure and metabolic features in the red seaweed Chondrus crispus shed light on evolution of the Archaeplastida.</title>
        <authorList>
            <person name="Collen J."/>
            <person name="Porcel B."/>
            <person name="Carre W."/>
            <person name="Ball S.G."/>
            <person name="Chaparro C."/>
            <person name="Tonon T."/>
            <person name="Barbeyron T."/>
            <person name="Michel G."/>
            <person name="Noel B."/>
            <person name="Valentin K."/>
            <person name="Elias M."/>
            <person name="Artiguenave F."/>
            <person name="Arun A."/>
            <person name="Aury J.M."/>
            <person name="Barbosa-Neto J.F."/>
            <person name="Bothwell J.H."/>
            <person name="Bouget F.Y."/>
            <person name="Brillet L."/>
            <person name="Cabello-Hurtado F."/>
            <person name="Capella-Gutierrez S."/>
            <person name="Charrier B."/>
            <person name="Cladiere L."/>
            <person name="Cock J.M."/>
            <person name="Coelho S.M."/>
            <person name="Colleoni C."/>
            <person name="Czjzek M."/>
            <person name="Da Silva C."/>
            <person name="Delage L."/>
            <person name="Denoeud F."/>
            <person name="Deschamps P."/>
            <person name="Dittami S.M."/>
            <person name="Gabaldon T."/>
            <person name="Gachon C.M."/>
            <person name="Groisillier A."/>
            <person name="Herve C."/>
            <person name="Jabbari K."/>
            <person name="Katinka M."/>
            <person name="Kloareg B."/>
            <person name="Kowalczyk N."/>
            <person name="Labadie K."/>
            <person name="Leblanc C."/>
            <person name="Lopez P.J."/>
            <person name="McLachlan D.H."/>
            <person name="Meslet-Cladiere L."/>
            <person name="Moustafa A."/>
            <person name="Nehr Z."/>
            <person name="Nyvall Collen P."/>
            <person name="Panaud O."/>
            <person name="Partensky F."/>
            <person name="Poulain J."/>
            <person name="Rensing S.A."/>
            <person name="Rousvoal S."/>
            <person name="Samson G."/>
            <person name="Symeonidi A."/>
            <person name="Weissenbach J."/>
            <person name="Zambounis A."/>
            <person name="Wincker P."/>
            <person name="Boyen C."/>
        </authorList>
    </citation>
    <scope>NUCLEOTIDE SEQUENCE [LARGE SCALE GENOMIC DNA]</scope>
    <source>
        <strain evidence="6">cv. Stackhouse</strain>
    </source>
</reference>
<dbReference type="AlphaFoldDB" id="R7QCH2"/>
<dbReference type="PANTHER" id="PTHR43727">
    <property type="entry name" value="DIAMINOPIMELATE DECARBOXYLASE"/>
    <property type="match status" value="1"/>
</dbReference>
<dbReference type="Gramene" id="CDF35774">
    <property type="protein sequence ID" value="CDF35774"/>
    <property type="gene ID" value="CHC_T00004243001"/>
</dbReference>
<dbReference type="InterPro" id="IPR009006">
    <property type="entry name" value="Ala_racemase/Decarboxylase_C"/>
</dbReference>
<dbReference type="OrthoDB" id="5034579at2759"/>
<evidence type="ECO:0000313" key="6">
    <source>
        <dbReference type="Proteomes" id="UP000012073"/>
    </source>
</evidence>
<dbReference type="PhylomeDB" id="R7QCH2"/>
<dbReference type="GO" id="GO:0009089">
    <property type="term" value="P:lysine biosynthetic process via diaminopimelate"/>
    <property type="evidence" value="ECO:0007669"/>
    <property type="project" value="TreeGrafter"/>
</dbReference>
<evidence type="ECO:0000256" key="2">
    <source>
        <dbReference type="ARBA" id="ARBA00022898"/>
    </source>
</evidence>
<dbReference type="GO" id="GO:0008836">
    <property type="term" value="F:diaminopimelate decarboxylase activity"/>
    <property type="evidence" value="ECO:0007669"/>
    <property type="project" value="TreeGrafter"/>
</dbReference>
<evidence type="ECO:0000256" key="1">
    <source>
        <dbReference type="ARBA" id="ARBA00001933"/>
    </source>
</evidence>
<dbReference type="InterPro" id="IPR029066">
    <property type="entry name" value="PLP-binding_barrel"/>
</dbReference>
<evidence type="ECO:0000313" key="5">
    <source>
        <dbReference type="EMBL" id="CDF35774.1"/>
    </source>
</evidence>
<comment type="cofactor">
    <cofactor evidence="1 3">
        <name>pyridoxal 5'-phosphate</name>
        <dbReference type="ChEBI" id="CHEBI:597326"/>
    </cofactor>
</comment>
<dbReference type="STRING" id="2769.R7QCH2"/>
<dbReference type="InterPro" id="IPR022644">
    <property type="entry name" value="De-COase2_N"/>
</dbReference>
<sequence length="436" mass="45477">MTPATTSPTPTPAQARISTTLQAALRTSLLSADAPVALFYDLARLSATCRELVAAFPPSALHAFALKAAPFPRLLRHLHASGLGAECASIAELGLAAAADIPPARVIYDSPAKTDAHLVAALSAGVHVNADSFAELARIAELMPLHAPRPAASVGLRVNPQLGSASIAETFTAAAACKFGEPLREARADILAAYAKFPFLDTVHVHVGSQGCGIDTLVAGAREAVALADEVNRGVAGRVRQIDIGGGLSVDYWSDGEGSSFAEMGDRLRGEVPGLAKYRVVTEFGRRVASAAGFVAARVQAVKRSGGRTYVVCHAGADLLVRPVYQGDKWGHRVEVYDAAGRLKGGETETVDVAGPICFAGDVIARDRELARAQEGDWIVVRDAGAYTLSMYCRHTSQLTPPVYGVGEAGVVTTICRGETVEDVVRFWGGGGGGGK</sequence>
<dbReference type="EMBL" id="HG001746">
    <property type="protein sequence ID" value="CDF35774.1"/>
    <property type="molecule type" value="Genomic_DNA"/>
</dbReference>
<dbReference type="KEGG" id="ccp:CHC_T00004243001"/>
<organism evidence="5 6">
    <name type="scientific">Chondrus crispus</name>
    <name type="common">Carrageen Irish moss</name>
    <name type="synonym">Polymorpha crispa</name>
    <dbReference type="NCBI Taxonomy" id="2769"/>
    <lineage>
        <taxon>Eukaryota</taxon>
        <taxon>Rhodophyta</taxon>
        <taxon>Florideophyceae</taxon>
        <taxon>Rhodymeniophycidae</taxon>
        <taxon>Gigartinales</taxon>
        <taxon>Gigartinaceae</taxon>
        <taxon>Chondrus</taxon>
    </lineage>
</organism>
<dbReference type="SUPFAM" id="SSF51419">
    <property type="entry name" value="PLP-binding barrel"/>
    <property type="match status" value="1"/>
</dbReference>
<dbReference type="PRINTS" id="PR01179">
    <property type="entry name" value="ODADCRBXLASE"/>
</dbReference>
<gene>
    <name evidence="5" type="ORF">CHC_T00004243001</name>
</gene>
<dbReference type="PANTHER" id="PTHR43727:SF3">
    <property type="entry name" value="GROUP IV DECARBOXYLASE"/>
    <property type="match status" value="1"/>
</dbReference>
<dbReference type="Gene3D" id="3.20.20.10">
    <property type="entry name" value="Alanine racemase"/>
    <property type="match status" value="1"/>
</dbReference>
<evidence type="ECO:0000256" key="3">
    <source>
        <dbReference type="PIRSR" id="PIRSR600183-50"/>
    </source>
</evidence>
<feature type="domain" description="Orn/DAP/Arg decarboxylase 2 N-terminal" evidence="4">
    <location>
        <begin position="43"/>
        <end position="289"/>
    </location>
</feature>
<dbReference type="Proteomes" id="UP000012073">
    <property type="component" value="Unassembled WGS sequence"/>
</dbReference>
<accession>R7QCH2</accession>
<dbReference type="SUPFAM" id="SSF50621">
    <property type="entry name" value="Alanine racemase C-terminal domain-like"/>
    <property type="match status" value="1"/>
</dbReference>
<dbReference type="GO" id="GO:0006596">
    <property type="term" value="P:polyamine biosynthetic process"/>
    <property type="evidence" value="ECO:0007669"/>
    <property type="project" value="InterPro"/>
</dbReference>
<dbReference type="Gene3D" id="2.40.37.10">
    <property type="entry name" value="Lyase, Ornithine Decarboxylase, Chain A, domain 1"/>
    <property type="match status" value="1"/>
</dbReference>
<keyword evidence="6" id="KW-1185">Reference proteome</keyword>
<evidence type="ECO:0000259" key="4">
    <source>
        <dbReference type="Pfam" id="PF02784"/>
    </source>
</evidence>
<feature type="modified residue" description="N6-(pyridoxal phosphate)lysine" evidence="3">
    <location>
        <position position="67"/>
    </location>
</feature>
<dbReference type="InterPro" id="IPR002433">
    <property type="entry name" value="Orn_de-COase"/>
</dbReference>
<name>R7QCH2_CHOCR</name>
<keyword evidence="2 3" id="KW-0663">Pyridoxal phosphate</keyword>
<dbReference type="PRINTS" id="PR01182">
    <property type="entry name" value="ORNDCRBXLASE"/>
</dbReference>
<dbReference type="Pfam" id="PF02784">
    <property type="entry name" value="Orn_Arg_deC_N"/>
    <property type="match status" value="1"/>
</dbReference>
<dbReference type="InterPro" id="IPR022657">
    <property type="entry name" value="De-COase2_CS"/>
</dbReference>
<dbReference type="RefSeq" id="XP_005715593.1">
    <property type="nucleotide sequence ID" value="XM_005715536.1"/>
</dbReference>
<dbReference type="InterPro" id="IPR000183">
    <property type="entry name" value="Orn/DAP/Arg_de-COase"/>
</dbReference>
<feature type="active site" description="Proton donor" evidence="3">
    <location>
        <position position="358"/>
    </location>
</feature>